<evidence type="ECO:0000313" key="1">
    <source>
        <dbReference type="EMBL" id="GAI69356.1"/>
    </source>
</evidence>
<dbReference type="AlphaFoldDB" id="X1RQS4"/>
<comment type="caution">
    <text evidence="1">The sequence shown here is derived from an EMBL/GenBank/DDBJ whole genome shotgun (WGS) entry which is preliminary data.</text>
</comment>
<sequence length="157" mass="17935">MPGPDQKIGTVLIPEHGLELSPEFIEQSIVSPDFIRAFAHLVGKADDRGILIRATSDGSLHVVTAGVPFEKYLVYPGTCNTDHDFYDSEEFEVAYNVTDFLIEAHPVMISFRNSQGTWLHDKVLPVGYHSIDFIHYGFRIRNRVDTEEPYYEITIYR</sequence>
<dbReference type="EMBL" id="BARW01000067">
    <property type="protein sequence ID" value="GAI69356.1"/>
    <property type="molecule type" value="Genomic_DNA"/>
</dbReference>
<gene>
    <name evidence="1" type="ORF">S12H4_00541</name>
</gene>
<proteinExistence type="predicted"/>
<protein>
    <submittedName>
        <fullName evidence="1">Uncharacterized protein</fullName>
    </submittedName>
</protein>
<organism evidence="1">
    <name type="scientific">marine sediment metagenome</name>
    <dbReference type="NCBI Taxonomy" id="412755"/>
    <lineage>
        <taxon>unclassified sequences</taxon>
        <taxon>metagenomes</taxon>
        <taxon>ecological metagenomes</taxon>
    </lineage>
</organism>
<name>X1RQS4_9ZZZZ</name>
<reference evidence="1" key="1">
    <citation type="journal article" date="2014" name="Front. Microbiol.">
        <title>High frequency of phylogenetically diverse reductive dehalogenase-homologous genes in deep subseafloor sedimentary metagenomes.</title>
        <authorList>
            <person name="Kawai M."/>
            <person name="Futagami T."/>
            <person name="Toyoda A."/>
            <person name="Takaki Y."/>
            <person name="Nishi S."/>
            <person name="Hori S."/>
            <person name="Arai W."/>
            <person name="Tsubouchi T."/>
            <person name="Morono Y."/>
            <person name="Uchiyama I."/>
            <person name="Ito T."/>
            <person name="Fujiyama A."/>
            <person name="Inagaki F."/>
            <person name="Takami H."/>
        </authorList>
    </citation>
    <scope>NUCLEOTIDE SEQUENCE</scope>
    <source>
        <strain evidence="1">Expedition CK06-06</strain>
    </source>
</reference>
<accession>X1RQS4</accession>